<evidence type="ECO:0000256" key="2">
    <source>
        <dbReference type="ARBA" id="ARBA00022722"/>
    </source>
</evidence>
<evidence type="ECO:0000256" key="1">
    <source>
        <dbReference type="ARBA" id="ARBA00022649"/>
    </source>
</evidence>
<evidence type="ECO:0000256" key="3">
    <source>
        <dbReference type="ARBA" id="ARBA00022723"/>
    </source>
</evidence>
<evidence type="ECO:0000313" key="8">
    <source>
        <dbReference type="Proteomes" id="UP000654604"/>
    </source>
</evidence>
<keyword evidence="4" id="KW-0378">Hydrolase</keyword>
<keyword evidence="8" id="KW-1185">Reference proteome</keyword>
<proteinExistence type="predicted"/>
<organism evidence="7 8">
    <name type="scientific">Cyanobacterium stanieri LEGE 03274</name>
    <dbReference type="NCBI Taxonomy" id="1828756"/>
    <lineage>
        <taxon>Bacteria</taxon>
        <taxon>Bacillati</taxon>
        <taxon>Cyanobacteriota</taxon>
        <taxon>Cyanophyceae</taxon>
        <taxon>Oscillatoriophycideae</taxon>
        <taxon>Chroococcales</taxon>
        <taxon>Geminocystaceae</taxon>
        <taxon>Cyanobacterium</taxon>
    </lineage>
</organism>
<evidence type="ECO:0000313" key="7">
    <source>
        <dbReference type="EMBL" id="MBE9221800.1"/>
    </source>
</evidence>
<dbReference type="Pfam" id="PF01850">
    <property type="entry name" value="PIN"/>
    <property type="match status" value="1"/>
</dbReference>
<sequence length="131" mass="15531">MYLIDTSILINIFRDKSNLLRTKLEGHIKDEAIFLTNFTQMELLQGAKNEKEWQLLKLYLSHQDYILATPDNFINSARIFYELRRKGFTVRSVIDCCIAQLALNYDLVLIHNDRDFETIKNVRPLKTFIFE</sequence>
<keyword evidence="5" id="KW-0460">Magnesium</keyword>
<dbReference type="SUPFAM" id="SSF88723">
    <property type="entry name" value="PIN domain-like"/>
    <property type="match status" value="1"/>
</dbReference>
<dbReference type="Proteomes" id="UP000654604">
    <property type="component" value="Unassembled WGS sequence"/>
</dbReference>
<keyword evidence="2" id="KW-0540">Nuclease</keyword>
<dbReference type="Gene3D" id="3.40.50.1010">
    <property type="entry name" value="5'-nuclease"/>
    <property type="match status" value="1"/>
</dbReference>
<dbReference type="InterPro" id="IPR051749">
    <property type="entry name" value="PINc/VapC_TA_RNase"/>
</dbReference>
<name>A0ABR9V1M6_9CHRO</name>
<feature type="domain" description="PIN" evidence="6">
    <location>
        <begin position="2"/>
        <end position="119"/>
    </location>
</feature>
<reference evidence="7 8" key="1">
    <citation type="submission" date="2020-10" db="EMBL/GenBank/DDBJ databases">
        <authorList>
            <person name="Castelo-Branco R."/>
            <person name="Eusebio N."/>
            <person name="Adriana R."/>
            <person name="Vieira A."/>
            <person name="Brugerolle De Fraissinette N."/>
            <person name="Rezende De Castro R."/>
            <person name="Schneider M.P."/>
            <person name="Vasconcelos V."/>
            <person name="Leao P.N."/>
        </authorList>
    </citation>
    <scope>NUCLEOTIDE SEQUENCE [LARGE SCALE GENOMIC DNA]</scope>
    <source>
        <strain evidence="7 8">LEGE 03274</strain>
    </source>
</reference>
<dbReference type="EMBL" id="JADEWC010000005">
    <property type="protein sequence ID" value="MBE9221800.1"/>
    <property type="molecule type" value="Genomic_DNA"/>
</dbReference>
<dbReference type="InterPro" id="IPR029060">
    <property type="entry name" value="PIN-like_dom_sf"/>
</dbReference>
<dbReference type="PANTHER" id="PTHR42740:SF1">
    <property type="entry name" value="RIBONUCLEASE VAPC3"/>
    <property type="match status" value="1"/>
</dbReference>
<evidence type="ECO:0000256" key="4">
    <source>
        <dbReference type="ARBA" id="ARBA00022801"/>
    </source>
</evidence>
<keyword evidence="3" id="KW-0479">Metal-binding</keyword>
<dbReference type="RefSeq" id="WP_193799982.1">
    <property type="nucleotide sequence ID" value="NZ_JADEWC010000005.1"/>
</dbReference>
<evidence type="ECO:0000259" key="6">
    <source>
        <dbReference type="Pfam" id="PF01850"/>
    </source>
</evidence>
<keyword evidence="1" id="KW-1277">Toxin-antitoxin system</keyword>
<dbReference type="PANTHER" id="PTHR42740">
    <property type="entry name" value="RIBONUCLEASE VAPC3"/>
    <property type="match status" value="1"/>
</dbReference>
<evidence type="ECO:0000256" key="5">
    <source>
        <dbReference type="ARBA" id="ARBA00022842"/>
    </source>
</evidence>
<protein>
    <submittedName>
        <fullName evidence="7">PIN domain-containing protein</fullName>
    </submittedName>
</protein>
<dbReference type="InterPro" id="IPR002716">
    <property type="entry name" value="PIN_dom"/>
</dbReference>
<accession>A0ABR9V1M6</accession>
<gene>
    <name evidence="7" type="ORF">IQ215_03740</name>
</gene>
<comment type="caution">
    <text evidence="7">The sequence shown here is derived from an EMBL/GenBank/DDBJ whole genome shotgun (WGS) entry which is preliminary data.</text>
</comment>